<dbReference type="FunFam" id="3.40.309.10:FF:000004">
    <property type="entry name" value="Succinate-semialdehyde dehydrogenase I"/>
    <property type="match status" value="1"/>
</dbReference>
<dbReference type="InterPro" id="IPR016161">
    <property type="entry name" value="Ald_DH/histidinol_DH"/>
</dbReference>
<feature type="active site" evidence="3">
    <location>
        <position position="211"/>
    </location>
</feature>
<dbReference type="InterPro" id="IPR029510">
    <property type="entry name" value="Ald_DH_CS_GLU"/>
</dbReference>
<dbReference type="InterPro" id="IPR015590">
    <property type="entry name" value="Aldehyde_DH_dom"/>
</dbReference>
<evidence type="ECO:0000313" key="6">
    <source>
        <dbReference type="EMBL" id="GGZ31065.1"/>
    </source>
</evidence>
<accession>A0A918USX9</accession>
<evidence type="ECO:0000256" key="4">
    <source>
        <dbReference type="RuleBase" id="RU003345"/>
    </source>
</evidence>
<gene>
    <name evidence="6" type="primary">gabD</name>
    <name evidence="6" type="ORF">GCM10011273_16990</name>
</gene>
<dbReference type="Gene3D" id="3.40.605.10">
    <property type="entry name" value="Aldehyde Dehydrogenase, Chain A, domain 1"/>
    <property type="match status" value="1"/>
</dbReference>
<dbReference type="CDD" id="cd07103">
    <property type="entry name" value="ALDH_F5_SSADH_GabD"/>
    <property type="match status" value="1"/>
</dbReference>
<sequence length="444" mass="46197">MGAGEAERAVTAAHAALSDWSALPAKTRAKLLRNWFDLIETHAEDIALILTREQGKPYAEAIGEIAYAAGFIEWFAEEAKRISGDTLPAPRSDQRLMVIKQPVGVVAAITPWNFPAAMITRKAGAALAAGCTVVLKPSDLTPLTALALAVLAQEAGIPDGVFNVVTGQPQGIGSVLTGDPRVRKLTFTGSTAVGKFLTAACAGTMKRVSMELGGNAALIVFDDADLDVAVEGAMASKFRNTGQTCVCANRILVQDGIYDRFVAALKLKVDALKVATGLTYGATQGPLINKAALDKVERHVADAVSKGAQVITGGHALNDIGAGAFFAPTILTNATTAMALSQEETFGPVAPIFRFYNASEAVAMANAVSTGLAAYVFTRDLSQALVVSEGLETGMVGLNTGAISTEMAPFGGIKDSGLGREGSKYGIEEYLDIKFMLIGGVSAL</sequence>
<dbReference type="FunFam" id="3.40.605.10:FF:000005">
    <property type="entry name" value="Succinate-semialdehyde dehydrogenase I"/>
    <property type="match status" value="1"/>
</dbReference>
<dbReference type="Pfam" id="PF00171">
    <property type="entry name" value="Aldedh"/>
    <property type="match status" value="1"/>
</dbReference>
<dbReference type="InterPro" id="IPR016162">
    <property type="entry name" value="Ald_DH_N"/>
</dbReference>
<dbReference type="PROSITE" id="PS00070">
    <property type="entry name" value="ALDEHYDE_DEHYDR_CYS"/>
    <property type="match status" value="1"/>
</dbReference>
<dbReference type="InterPro" id="IPR050740">
    <property type="entry name" value="Aldehyde_DH_Superfamily"/>
</dbReference>
<comment type="caution">
    <text evidence="6">The sequence shown here is derived from an EMBL/GenBank/DDBJ whole genome shotgun (WGS) entry which is preliminary data.</text>
</comment>
<dbReference type="NCBIfam" id="TIGR01780">
    <property type="entry name" value="SSADH"/>
    <property type="match status" value="1"/>
</dbReference>
<reference evidence="6" key="2">
    <citation type="submission" date="2020-09" db="EMBL/GenBank/DDBJ databases">
        <authorList>
            <person name="Sun Q."/>
            <person name="Kim S."/>
        </authorList>
    </citation>
    <scope>NUCLEOTIDE SEQUENCE</scope>
    <source>
        <strain evidence="6">KCTC 32296</strain>
    </source>
</reference>
<evidence type="ECO:0000313" key="7">
    <source>
        <dbReference type="Proteomes" id="UP000662572"/>
    </source>
</evidence>
<evidence type="ECO:0000256" key="1">
    <source>
        <dbReference type="ARBA" id="ARBA00009986"/>
    </source>
</evidence>
<feature type="domain" description="Aldehyde dehydrogenase" evidence="5">
    <location>
        <begin position="3"/>
        <end position="435"/>
    </location>
</feature>
<dbReference type="GO" id="GO:0009450">
    <property type="term" value="P:gamma-aminobutyric acid catabolic process"/>
    <property type="evidence" value="ECO:0007669"/>
    <property type="project" value="InterPro"/>
</dbReference>
<dbReference type="Proteomes" id="UP000662572">
    <property type="component" value="Unassembled WGS sequence"/>
</dbReference>
<dbReference type="InterPro" id="IPR016160">
    <property type="entry name" value="Ald_DH_CS_CYS"/>
</dbReference>
<dbReference type="GO" id="GO:0004777">
    <property type="term" value="F:succinate-semialdehyde dehydrogenase (NAD+) activity"/>
    <property type="evidence" value="ECO:0007669"/>
    <property type="project" value="TreeGrafter"/>
</dbReference>
<dbReference type="InterPro" id="IPR016163">
    <property type="entry name" value="Ald_DH_C"/>
</dbReference>
<reference evidence="6" key="1">
    <citation type="journal article" date="2014" name="Int. J. Syst. Evol. Microbiol.">
        <title>Complete genome sequence of Corynebacterium casei LMG S-19264T (=DSM 44701T), isolated from a smear-ripened cheese.</title>
        <authorList>
            <consortium name="US DOE Joint Genome Institute (JGI-PGF)"/>
            <person name="Walter F."/>
            <person name="Albersmeier A."/>
            <person name="Kalinowski J."/>
            <person name="Ruckert C."/>
        </authorList>
    </citation>
    <scope>NUCLEOTIDE SEQUENCE</scope>
    <source>
        <strain evidence="6">KCTC 32296</strain>
    </source>
</reference>
<dbReference type="Gene3D" id="3.40.309.10">
    <property type="entry name" value="Aldehyde Dehydrogenase, Chain A, domain 2"/>
    <property type="match status" value="1"/>
</dbReference>
<comment type="similarity">
    <text evidence="1 4">Belongs to the aldehyde dehydrogenase family.</text>
</comment>
<proteinExistence type="inferred from homology"/>
<evidence type="ECO:0000256" key="3">
    <source>
        <dbReference type="PROSITE-ProRule" id="PRU10007"/>
    </source>
</evidence>
<dbReference type="PANTHER" id="PTHR43353">
    <property type="entry name" value="SUCCINATE-SEMIALDEHYDE DEHYDROGENASE, MITOCHONDRIAL"/>
    <property type="match status" value="1"/>
</dbReference>
<dbReference type="SUPFAM" id="SSF53720">
    <property type="entry name" value="ALDH-like"/>
    <property type="match status" value="1"/>
</dbReference>
<name>A0A918USX9_9CAUL</name>
<organism evidence="6 7">
    <name type="scientific">Asticcacaulis endophyticus</name>
    <dbReference type="NCBI Taxonomy" id="1395890"/>
    <lineage>
        <taxon>Bacteria</taxon>
        <taxon>Pseudomonadati</taxon>
        <taxon>Pseudomonadota</taxon>
        <taxon>Alphaproteobacteria</taxon>
        <taxon>Caulobacterales</taxon>
        <taxon>Caulobacteraceae</taxon>
        <taxon>Asticcacaulis</taxon>
    </lineage>
</organism>
<evidence type="ECO:0000256" key="2">
    <source>
        <dbReference type="ARBA" id="ARBA00023002"/>
    </source>
</evidence>
<dbReference type="PANTHER" id="PTHR43353:SF5">
    <property type="entry name" value="SUCCINATE-SEMIALDEHYDE DEHYDROGENASE, MITOCHONDRIAL"/>
    <property type="match status" value="1"/>
</dbReference>
<dbReference type="GO" id="GO:0005829">
    <property type="term" value="C:cytosol"/>
    <property type="evidence" value="ECO:0007669"/>
    <property type="project" value="TreeGrafter"/>
</dbReference>
<dbReference type="AlphaFoldDB" id="A0A918USX9"/>
<keyword evidence="2 4" id="KW-0560">Oxidoreductase</keyword>
<dbReference type="EMBL" id="BMZB01000001">
    <property type="protein sequence ID" value="GGZ31065.1"/>
    <property type="molecule type" value="Genomic_DNA"/>
</dbReference>
<evidence type="ECO:0000259" key="5">
    <source>
        <dbReference type="Pfam" id="PF00171"/>
    </source>
</evidence>
<dbReference type="InterPro" id="IPR010102">
    <property type="entry name" value="Succ_semiAld_DH"/>
</dbReference>
<keyword evidence="7" id="KW-1185">Reference proteome</keyword>
<dbReference type="PROSITE" id="PS00687">
    <property type="entry name" value="ALDEHYDE_DEHYDR_GLU"/>
    <property type="match status" value="1"/>
</dbReference>
<protein>
    <submittedName>
        <fullName evidence="6">NAD-dependent succinate-semialdehyde dehydrogenase</fullName>
    </submittedName>
</protein>